<evidence type="ECO:0000313" key="4">
    <source>
        <dbReference type="Proteomes" id="UP000274358"/>
    </source>
</evidence>
<proteinExistence type="predicted"/>
<protein>
    <submittedName>
        <fullName evidence="3">Response regulator</fullName>
    </submittedName>
</protein>
<organism evidence="3 4">
    <name type="scientific">Dyella choica</name>
    <dbReference type="NCBI Taxonomy" id="1927959"/>
    <lineage>
        <taxon>Bacteria</taxon>
        <taxon>Pseudomonadati</taxon>
        <taxon>Pseudomonadota</taxon>
        <taxon>Gammaproteobacteria</taxon>
        <taxon>Lysobacterales</taxon>
        <taxon>Rhodanobacteraceae</taxon>
        <taxon>Dyella</taxon>
    </lineage>
</organism>
<feature type="domain" description="Response regulatory" evidence="2">
    <location>
        <begin position="24"/>
        <end position="96"/>
    </location>
</feature>
<evidence type="ECO:0000256" key="1">
    <source>
        <dbReference type="PROSITE-ProRule" id="PRU00169"/>
    </source>
</evidence>
<dbReference type="Pfam" id="PF00072">
    <property type="entry name" value="Response_reg"/>
    <property type="match status" value="1"/>
</dbReference>
<evidence type="ECO:0000259" key="2">
    <source>
        <dbReference type="PROSITE" id="PS50110"/>
    </source>
</evidence>
<sequence length="96" mass="10450">MPIIRNLYRSLDIGIPRSNAQAISILLVEQHPANRLVFDQPLRCIGCLVTSCADGTTALRLFGGKSLDMVLLDGALPDWSGYEAIIDSMLDALVVH</sequence>
<gene>
    <name evidence="3" type="ORF">EKH80_10160</name>
</gene>
<comment type="caution">
    <text evidence="3">The sequence shown here is derived from an EMBL/GenBank/DDBJ whole genome shotgun (WGS) entry which is preliminary data.</text>
</comment>
<feature type="modified residue" description="4-aspartylphosphate" evidence="1">
    <location>
        <position position="73"/>
    </location>
</feature>
<dbReference type="Gene3D" id="3.40.50.2300">
    <property type="match status" value="1"/>
</dbReference>
<dbReference type="Proteomes" id="UP000274358">
    <property type="component" value="Unassembled WGS sequence"/>
</dbReference>
<keyword evidence="1" id="KW-0597">Phosphoprotein</keyword>
<dbReference type="RefSeq" id="WP_126684633.1">
    <property type="nucleotide sequence ID" value="NZ_RYYV01000006.1"/>
</dbReference>
<dbReference type="GO" id="GO:0000160">
    <property type="term" value="P:phosphorelay signal transduction system"/>
    <property type="evidence" value="ECO:0007669"/>
    <property type="project" value="InterPro"/>
</dbReference>
<reference evidence="3 4" key="1">
    <citation type="submission" date="2018-12" db="EMBL/GenBank/DDBJ databases">
        <title>Dyella dinghuensis sp. nov. DHOA06 and Dyella choica sp. nov. 4M-K27, isolated from forest soil.</title>
        <authorList>
            <person name="Qiu L.-H."/>
            <person name="Gao Z.-H."/>
        </authorList>
    </citation>
    <scope>NUCLEOTIDE SEQUENCE [LARGE SCALE GENOMIC DNA]</scope>
    <source>
        <strain evidence="3 4">4M-K27</strain>
    </source>
</reference>
<evidence type="ECO:0000313" key="3">
    <source>
        <dbReference type="EMBL" id="RUL76069.1"/>
    </source>
</evidence>
<dbReference type="AlphaFoldDB" id="A0A432M6B8"/>
<dbReference type="PROSITE" id="PS50110">
    <property type="entry name" value="RESPONSE_REGULATORY"/>
    <property type="match status" value="1"/>
</dbReference>
<accession>A0A432M6B8</accession>
<dbReference type="EMBL" id="RYYV01000006">
    <property type="protein sequence ID" value="RUL76069.1"/>
    <property type="molecule type" value="Genomic_DNA"/>
</dbReference>
<dbReference type="SUPFAM" id="SSF52172">
    <property type="entry name" value="CheY-like"/>
    <property type="match status" value="1"/>
</dbReference>
<dbReference type="InterPro" id="IPR001789">
    <property type="entry name" value="Sig_transdc_resp-reg_receiver"/>
</dbReference>
<dbReference type="InterPro" id="IPR011006">
    <property type="entry name" value="CheY-like_superfamily"/>
</dbReference>
<keyword evidence="4" id="KW-1185">Reference proteome</keyword>
<name>A0A432M6B8_9GAMM</name>